<dbReference type="GO" id="GO:0031436">
    <property type="term" value="C:BRCA1-BARD1 complex"/>
    <property type="evidence" value="ECO:0000318"/>
    <property type="project" value="GO_Central"/>
</dbReference>
<dbReference type="Pfam" id="PF13923">
    <property type="entry name" value="zf-C3HC4_2"/>
    <property type="match status" value="1"/>
</dbReference>
<keyword evidence="6" id="KW-0862">Zinc</keyword>
<feature type="region of interest" description="Disordered" evidence="10">
    <location>
        <begin position="246"/>
        <end position="272"/>
    </location>
</feature>
<evidence type="ECO:0000259" key="12">
    <source>
        <dbReference type="PROSITE" id="PS50172"/>
    </source>
</evidence>
<dbReference type="FunFam" id="3.30.40.10:FF:000352">
    <property type="entry name" value="Breast cancer associated RING 1"/>
    <property type="match status" value="1"/>
</dbReference>
<dbReference type="AlphaFoldDB" id="A0A022PUE3"/>
<dbReference type="CDD" id="cd17734">
    <property type="entry name" value="BRCT_Bard1_rpt1"/>
    <property type="match status" value="1"/>
</dbReference>
<keyword evidence="3" id="KW-0677">Repeat</keyword>
<dbReference type="SMART" id="SM00292">
    <property type="entry name" value="BRCT"/>
    <property type="match status" value="2"/>
</dbReference>
<accession>A0A022PUE3</accession>
<dbReference type="SMART" id="SM00184">
    <property type="entry name" value="RING"/>
    <property type="match status" value="1"/>
</dbReference>
<dbReference type="GO" id="GO:0070531">
    <property type="term" value="C:BRCA1-A complex"/>
    <property type="evidence" value="ECO:0000318"/>
    <property type="project" value="GO_Central"/>
</dbReference>
<dbReference type="InterPro" id="IPR031099">
    <property type="entry name" value="BRCA1-associated"/>
</dbReference>
<name>A0A022PUE3_ERYGU</name>
<feature type="compositionally biased region" description="Basic and acidic residues" evidence="10">
    <location>
        <begin position="745"/>
        <end position="759"/>
    </location>
</feature>
<keyword evidence="7" id="KW-0234">DNA repair</keyword>
<feature type="domain" description="RING-type" evidence="11">
    <location>
        <begin position="16"/>
        <end position="54"/>
    </location>
</feature>
<dbReference type="eggNOG" id="KOG4362">
    <property type="taxonomic scope" value="Eukaryota"/>
</dbReference>
<evidence type="ECO:0000313" key="14">
    <source>
        <dbReference type="EMBL" id="EYU19149.1"/>
    </source>
</evidence>
<dbReference type="PANTHER" id="PTHR13763">
    <property type="entry name" value="BREAST CANCER TYPE 1 SUSCEPTIBILITY PROTEIN BRCA1"/>
    <property type="match status" value="1"/>
</dbReference>
<keyword evidence="8" id="KW-0539">Nucleus</keyword>
<dbReference type="SUPFAM" id="SSF57850">
    <property type="entry name" value="RING/U-box"/>
    <property type="match status" value="1"/>
</dbReference>
<evidence type="ECO:0000256" key="10">
    <source>
        <dbReference type="SAM" id="MobiDB-lite"/>
    </source>
</evidence>
<evidence type="ECO:0000256" key="8">
    <source>
        <dbReference type="ARBA" id="ARBA00023242"/>
    </source>
</evidence>
<feature type="domain" description="BRCT" evidence="12">
    <location>
        <begin position="772"/>
        <end position="866"/>
    </location>
</feature>
<organism evidence="14 15">
    <name type="scientific">Erythranthe guttata</name>
    <name type="common">Yellow monkey flower</name>
    <name type="synonym">Mimulus guttatus</name>
    <dbReference type="NCBI Taxonomy" id="4155"/>
    <lineage>
        <taxon>Eukaryota</taxon>
        <taxon>Viridiplantae</taxon>
        <taxon>Streptophyta</taxon>
        <taxon>Embryophyta</taxon>
        <taxon>Tracheophyta</taxon>
        <taxon>Spermatophyta</taxon>
        <taxon>Magnoliopsida</taxon>
        <taxon>eudicotyledons</taxon>
        <taxon>Gunneridae</taxon>
        <taxon>Pentapetalae</taxon>
        <taxon>asterids</taxon>
        <taxon>lamiids</taxon>
        <taxon>Lamiales</taxon>
        <taxon>Phrymaceae</taxon>
        <taxon>Erythranthe</taxon>
    </lineage>
</organism>
<dbReference type="EMBL" id="KI632305">
    <property type="protein sequence ID" value="EYU19149.1"/>
    <property type="molecule type" value="Genomic_DNA"/>
</dbReference>
<dbReference type="InterPro" id="IPR036420">
    <property type="entry name" value="BRCT_dom_sf"/>
</dbReference>
<dbReference type="OMA" id="RRIKCAC"/>
<dbReference type="GO" id="GO:0008270">
    <property type="term" value="F:zinc ion binding"/>
    <property type="evidence" value="ECO:0007669"/>
    <property type="project" value="UniProtKB-KW"/>
</dbReference>
<evidence type="ECO:0000256" key="4">
    <source>
        <dbReference type="ARBA" id="ARBA00022763"/>
    </source>
</evidence>
<dbReference type="GO" id="GO:0000724">
    <property type="term" value="P:double-strand break repair via homologous recombination"/>
    <property type="evidence" value="ECO:0000318"/>
    <property type="project" value="GO_Central"/>
</dbReference>
<dbReference type="GO" id="GO:0004842">
    <property type="term" value="F:ubiquitin-protein transferase activity"/>
    <property type="evidence" value="ECO:0000318"/>
    <property type="project" value="GO_Central"/>
</dbReference>
<feature type="region of interest" description="Disordered" evidence="10">
    <location>
        <begin position="391"/>
        <end position="425"/>
    </location>
</feature>
<feature type="compositionally biased region" description="Basic residues" evidence="10">
    <location>
        <begin position="451"/>
        <end position="466"/>
    </location>
</feature>
<dbReference type="STRING" id="4155.A0A022PUE3"/>
<dbReference type="FunFam" id="3.40.50.10190:FF:000006">
    <property type="entry name" value="Breast cancer type 1 susceptibility protein homolog"/>
    <property type="match status" value="1"/>
</dbReference>
<evidence type="ECO:0000256" key="5">
    <source>
        <dbReference type="ARBA" id="ARBA00022771"/>
    </source>
</evidence>
<evidence type="ECO:0000256" key="9">
    <source>
        <dbReference type="PROSITE-ProRule" id="PRU00175"/>
    </source>
</evidence>
<feature type="domain" description="BRCT" evidence="12">
    <location>
        <begin position="887"/>
        <end position="995"/>
    </location>
</feature>
<feature type="domain" description="PHD-type" evidence="13">
    <location>
        <begin position="607"/>
        <end position="727"/>
    </location>
</feature>
<dbReference type="KEGG" id="egt:105948751"/>
<keyword evidence="4" id="KW-0227">DNA damage</keyword>
<gene>
    <name evidence="14" type="ORF">MIMGU_mgv1a000750mg</name>
</gene>
<feature type="region of interest" description="Disordered" evidence="10">
    <location>
        <begin position="437"/>
        <end position="490"/>
    </location>
</feature>
<dbReference type="PROSITE" id="PS50089">
    <property type="entry name" value="ZF_RING_2"/>
    <property type="match status" value="1"/>
</dbReference>
<dbReference type="PROSITE" id="PS51805">
    <property type="entry name" value="EPHD"/>
    <property type="match status" value="1"/>
</dbReference>
<evidence type="ECO:0000256" key="7">
    <source>
        <dbReference type="ARBA" id="ARBA00023204"/>
    </source>
</evidence>
<evidence type="ECO:0000259" key="13">
    <source>
        <dbReference type="PROSITE" id="PS51805"/>
    </source>
</evidence>
<dbReference type="Pfam" id="PF00533">
    <property type="entry name" value="BRCT"/>
    <property type="match status" value="1"/>
</dbReference>
<dbReference type="PANTHER" id="PTHR13763:SF0">
    <property type="entry name" value="BREAST CANCER TYPE 1 SUSCEPTIBILITY PROTEIN"/>
    <property type="match status" value="1"/>
</dbReference>
<evidence type="ECO:0008006" key="16">
    <source>
        <dbReference type="Google" id="ProtNLM"/>
    </source>
</evidence>
<keyword evidence="5 9" id="KW-0863">Zinc-finger</keyword>
<evidence type="ECO:0000259" key="11">
    <source>
        <dbReference type="PROSITE" id="PS50089"/>
    </source>
</evidence>
<dbReference type="InterPro" id="IPR001357">
    <property type="entry name" value="BRCT_dom"/>
</dbReference>
<dbReference type="SUPFAM" id="SSF52113">
    <property type="entry name" value="BRCT domain"/>
    <property type="match status" value="2"/>
</dbReference>
<dbReference type="Proteomes" id="UP000030748">
    <property type="component" value="Unassembled WGS sequence"/>
</dbReference>
<dbReference type="GO" id="GO:0045944">
    <property type="term" value="P:positive regulation of transcription by RNA polymerase II"/>
    <property type="evidence" value="ECO:0000318"/>
    <property type="project" value="GO_Central"/>
</dbReference>
<dbReference type="OrthoDB" id="2384350at2759"/>
<dbReference type="Gene3D" id="3.40.50.10190">
    <property type="entry name" value="BRCT domain"/>
    <property type="match status" value="2"/>
</dbReference>
<dbReference type="InterPro" id="IPR017907">
    <property type="entry name" value="Znf_RING_CS"/>
</dbReference>
<dbReference type="CDD" id="cd15571">
    <property type="entry name" value="ePHD"/>
    <property type="match status" value="1"/>
</dbReference>
<evidence type="ECO:0000256" key="3">
    <source>
        <dbReference type="ARBA" id="ARBA00022737"/>
    </source>
</evidence>
<sequence length="995" mass="109685">MADASHLERMGRELKCPICLSLLNSAVSLTCNHVFCDSCIQKSMKAASECPVCRVPYRRREVRPATHMDNMVSIYKSMEVASGVNIFVTQHAASAKLSDKDNKTVVNLSDVQDNGHTEVEAFDSANQKQNQRKGKRLKSASIATKRPSGSNSTKPSFPAKKRVQVPPYTTSETQMDPQKMEGRTVEIDRNQPKNCSVLQKDVPYTCTKGESMFSPFFWLREEDDLEKSSQKTDDNQIMYTPPDAPCFSDIKDSDDDVPHSKSPERGTCVESDREDFVDSEMFDWTQRPCSPELCSSPLSVQAEDSVEQNGAALEKTKCPKTIPNRRSQGKKRTVSKIYEDKVGMGVSSKKVLNATSPRKSKRVKKAMYDLTADDIEPDMLTCQDMHGVNKDDQLLSKGKSKKSKKVLSESGNQEKSVSSDGTEPIANGQKAAFVHASASENAKKNSEGISKLKKSCKSSKSTKKAHALPQKSGAKLQSGKSETGKRYINAEEDNDTLNYESHTKLLPLENDNEVSDSDIKRTCKASSKIMAKSVKKVKFSVEGMTKGNCPGQILSANNEDAAKEQTCHDIQGATDQFGGKVSAKRDKSVSSLNGGVLLKCNTTSPSNISCAFCQSSAESEASGMMVEYLNGKLVKDNQNARPNGIYVHKNCTEWAPNVYFEDDNVINLETELSRSRKIKCSCCGIKGAALGCYEKSCRRSFHVPCAKLMPQCRWDNENFVMLCPIHAGSQLPNEMPQSKSGQKRKSADERKSSTRQIKATDECKSGSSLQWKSEKKFKNLVLCCSALTNTEKEIVTEFENSSGVTILKSWNSTVTHVIASTDEHGASRRTLKFLMAILEGKWILSVHWIKACMEAGELVDEQPYEISVDIHGIRDGPNLGRLRLLNKQPKLFDGYAFFFMGDFAPSYKGYIHDLVVAAGGKVLNRKPVSGCSATTVIIYSLEITDQSKQSSNGTSVLNKRRAHAEALATSAGAAVATNTWILNSIAGHKLQNFRE</sequence>
<evidence type="ECO:0000256" key="2">
    <source>
        <dbReference type="ARBA" id="ARBA00022723"/>
    </source>
</evidence>
<proteinExistence type="predicted"/>
<comment type="subcellular location">
    <subcellularLocation>
        <location evidence="1">Nucleus</location>
    </subcellularLocation>
</comment>
<evidence type="ECO:0000256" key="6">
    <source>
        <dbReference type="ARBA" id="ARBA00022833"/>
    </source>
</evidence>
<dbReference type="PROSITE" id="PS00518">
    <property type="entry name" value="ZF_RING_1"/>
    <property type="match status" value="1"/>
</dbReference>
<dbReference type="PhylomeDB" id="A0A022PUE3"/>
<keyword evidence="15" id="KW-1185">Reference proteome</keyword>
<dbReference type="InterPro" id="IPR034732">
    <property type="entry name" value="EPHD"/>
</dbReference>
<feature type="compositionally biased region" description="Polar residues" evidence="10">
    <location>
        <begin position="731"/>
        <end position="740"/>
    </location>
</feature>
<dbReference type="InterPro" id="IPR001841">
    <property type="entry name" value="Znf_RING"/>
</dbReference>
<dbReference type="Gene3D" id="3.30.40.10">
    <property type="entry name" value="Zinc/RING finger domain, C3HC4 (zinc finger)"/>
    <property type="match status" value="2"/>
</dbReference>
<keyword evidence="2" id="KW-0479">Metal-binding</keyword>
<protein>
    <recommendedName>
        <fullName evidence="16">RING-type E3 ubiquitin transferase BRCA1</fullName>
    </recommendedName>
</protein>
<dbReference type="PROSITE" id="PS50172">
    <property type="entry name" value="BRCT"/>
    <property type="match status" value="2"/>
</dbReference>
<feature type="compositionally biased region" description="Polar residues" evidence="10">
    <location>
        <begin position="411"/>
        <end position="421"/>
    </location>
</feature>
<dbReference type="InterPro" id="IPR013083">
    <property type="entry name" value="Znf_RING/FYVE/PHD"/>
</dbReference>
<evidence type="ECO:0000313" key="15">
    <source>
        <dbReference type="Proteomes" id="UP000030748"/>
    </source>
</evidence>
<reference evidence="14 15" key="1">
    <citation type="journal article" date="2013" name="Proc. Natl. Acad. Sci. U.S.A.">
        <title>Fine-scale variation in meiotic recombination in Mimulus inferred from population shotgun sequencing.</title>
        <authorList>
            <person name="Hellsten U."/>
            <person name="Wright K.M."/>
            <person name="Jenkins J."/>
            <person name="Shu S."/>
            <person name="Yuan Y."/>
            <person name="Wessler S.R."/>
            <person name="Schmutz J."/>
            <person name="Willis J.H."/>
            <person name="Rokhsar D.S."/>
        </authorList>
    </citation>
    <scope>NUCLEOTIDE SEQUENCE [LARGE SCALE GENOMIC DNA]</scope>
    <source>
        <strain evidence="15">cv. DUN x IM62</strain>
    </source>
</reference>
<dbReference type="Pfam" id="PF13771">
    <property type="entry name" value="zf-HC5HC2H"/>
    <property type="match status" value="1"/>
</dbReference>
<feature type="compositionally biased region" description="Polar residues" evidence="10">
    <location>
        <begin position="167"/>
        <end position="176"/>
    </location>
</feature>
<feature type="region of interest" description="Disordered" evidence="10">
    <location>
        <begin position="122"/>
        <end position="180"/>
    </location>
</feature>
<evidence type="ECO:0000256" key="1">
    <source>
        <dbReference type="ARBA" id="ARBA00004123"/>
    </source>
</evidence>
<feature type="region of interest" description="Disordered" evidence="10">
    <location>
        <begin position="731"/>
        <end position="759"/>
    </location>
</feature>
<dbReference type="FunFam" id="3.30.40.10:FF:000310">
    <property type="entry name" value="Breast cancer associated RING 1"/>
    <property type="match status" value="1"/>
</dbReference>